<protein>
    <submittedName>
        <fullName evidence="1">Uncharacterized protein</fullName>
    </submittedName>
</protein>
<accession>T1BAQ5</accession>
<name>T1BAQ5_9ZZZZ</name>
<dbReference type="AlphaFoldDB" id="T1BAQ5"/>
<reference evidence="1" key="2">
    <citation type="journal article" date="2014" name="ISME J.">
        <title>Microbial stratification in low pH oxic and suboxic macroscopic growths along an acid mine drainage.</title>
        <authorList>
            <person name="Mendez-Garcia C."/>
            <person name="Mesa V."/>
            <person name="Sprenger R.R."/>
            <person name="Richter M."/>
            <person name="Diez M.S."/>
            <person name="Solano J."/>
            <person name="Bargiela R."/>
            <person name="Golyshina O.V."/>
            <person name="Manteca A."/>
            <person name="Ramos J.L."/>
            <person name="Gallego J.R."/>
            <person name="Llorente I."/>
            <person name="Martins Dos Santos V.A."/>
            <person name="Jensen O.N."/>
            <person name="Pelaez A.I."/>
            <person name="Sanchez J."/>
            <person name="Ferrer M."/>
        </authorList>
    </citation>
    <scope>NUCLEOTIDE SEQUENCE</scope>
</reference>
<dbReference type="EMBL" id="AUZZ01005320">
    <property type="protein sequence ID" value="EQD50079.1"/>
    <property type="molecule type" value="Genomic_DNA"/>
</dbReference>
<proteinExistence type="predicted"/>
<organism evidence="1">
    <name type="scientific">mine drainage metagenome</name>
    <dbReference type="NCBI Taxonomy" id="410659"/>
    <lineage>
        <taxon>unclassified sequences</taxon>
        <taxon>metagenomes</taxon>
        <taxon>ecological metagenomes</taxon>
    </lineage>
</organism>
<gene>
    <name evidence="1" type="ORF">B2A_07432</name>
</gene>
<sequence>MRNAGTGVSYRVERRDGCVLVFGGIPVSDIAALTKTVGRGAAVLDTDLARLAGASLAFGSRADVEALKAALAPAVAAGVKAR</sequence>
<reference evidence="1" key="1">
    <citation type="submission" date="2013-08" db="EMBL/GenBank/DDBJ databases">
        <authorList>
            <person name="Mendez C."/>
            <person name="Richter M."/>
            <person name="Ferrer M."/>
            <person name="Sanchez J."/>
        </authorList>
    </citation>
    <scope>NUCLEOTIDE SEQUENCE</scope>
</reference>
<feature type="non-terminal residue" evidence="1">
    <location>
        <position position="82"/>
    </location>
</feature>
<evidence type="ECO:0000313" key="1">
    <source>
        <dbReference type="EMBL" id="EQD50079.1"/>
    </source>
</evidence>
<comment type="caution">
    <text evidence="1">The sequence shown here is derived from an EMBL/GenBank/DDBJ whole genome shotgun (WGS) entry which is preliminary data.</text>
</comment>